<sequence>MNNIKTNSLVFLICLLSFAVKAQKNFIDHNYINVIGKAEMKISPDEIYIGILINEKDKKGKVSIEEQESKMIDGFNSLGINTAEKLKIKDFNSNYYNRFWKKNDVLKKKQYELLLHDTNILQKVFSLLERLQISNASIIRIDHSQMIDLKEKIKIEAIRAAKKKAVYLSSAIDQTVGKALFIKEVPSYNSSITNNSNAVYRESALYGNSQNIITGNYNQPEFKNITINAIVEVNFELK</sequence>
<accession>A0A6P0UHB1</accession>
<reference evidence="2 3" key="1">
    <citation type="submission" date="2020-01" db="EMBL/GenBank/DDBJ databases">
        <title>Leptobacterium flavescens.</title>
        <authorList>
            <person name="Wang G."/>
        </authorList>
    </citation>
    <scope>NUCLEOTIDE SEQUENCE [LARGE SCALE GENOMIC DNA]</scope>
    <source>
        <strain evidence="2 3">KCTC 22160</strain>
    </source>
</reference>
<keyword evidence="1" id="KW-0732">Signal</keyword>
<comment type="caution">
    <text evidence="2">The sequence shown here is derived from an EMBL/GenBank/DDBJ whole genome shotgun (WGS) entry which is preliminary data.</text>
</comment>
<evidence type="ECO:0000313" key="3">
    <source>
        <dbReference type="Proteomes" id="UP000468581"/>
    </source>
</evidence>
<dbReference type="Proteomes" id="UP000468581">
    <property type="component" value="Unassembled WGS sequence"/>
</dbReference>
<dbReference type="AlphaFoldDB" id="A0A6P0UHB1"/>
<dbReference type="RefSeq" id="WP_163605648.1">
    <property type="nucleotide sequence ID" value="NZ_JAABOO010000001.1"/>
</dbReference>
<evidence type="ECO:0000256" key="1">
    <source>
        <dbReference type="SAM" id="SignalP"/>
    </source>
</evidence>
<gene>
    <name evidence="2" type="ORF">GWK08_04220</name>
</gene>
<dbReference type="Pfam" id="PF04402">
    <property type="entry name" value="SIMPL"/>
    <property type="match status" value="1"/>
</dbReference>
<organism evidence="2 3">
    <name type="scientific">Leptobacterium flavescens</name>
    <dbReference type="NCBI Taxonomy" id="472055"/>
    <lineage>
        <taxon>Bacteria</taxon>
        <taxon>Pseudomonadati</taxon>
        <taxon>Bacteroidota</taxon>
        <taxon>Flavobacteriia</taxon>
        <taxon>Flavobacteriales</taxon>
        <taxon>Flavobacteriaceae</taxon>
        <taxon>Leptobacterium</taxon>
    </lineage>
</organism>
<keyword evidence="3" id="KW-1185">Reference proteome</keyword>
<dbReference type="EMBL" id="JAABOO010000001">
    <property type="protein sequence ID" value="NER12634.1"/>
    <property type="molecule type" value="Genomic_DNA"/>
</dbReference>
<feature type="chain" id="PRO_5026902541" evidence="1">
    <location>
        <begin position="23"/>
        <end position="238"/>
    </location>
</feature>
<proteinExistence type="predicted"/>
<protein>
    <submittedName>
        <fullName evidence="2">DUF541 domain-containing protein</fullName>
    </submittedName>
</protein>
<feature type="signal peptide" evidence="1">
    <location>
        <begin position="1"/>
        <end position="22"/>
    </location>
</feature>
<evidence type="ECO:0000313" key="2">
    <source>
        <dbReference type="EMBL" id="NER12634.1"/>
    </source>
</evidence>
<dbReference type="Gene3D" id="3.30.110.170">
    <property type="entry name" value="Protein of unknown function (DUF541), domain 1"/>
    <property type="match status" value="1"/>
</dbReference>
<dbReference type="InterPro" id="IPR007497">
    <property type="entry name" value="SIMPL/DUF541"/>
</dbReference>
<name>A0A6P0UHB1_9FLAO</name>